<evidence type="ECO:0000256" key="6">
    <source>
        <dbReference type="ARBA" id="ARBA00022692"/>
    </source>
</evidence>
<dbReference type="GO" id="GO:0004659">
    <property type="term" value="F:prenyltransferase activity"/>
    <property type="evidence" value="ECO:0007669"/>
    <property type="project" value="InterPro"/>
</dbReference>
<dbReference type="CDD" id="cd13962">
    <property type="entry name" value="PT_UbiA_UBIAD1"/>
    <property type="match status" value="1"/>
</dbReference>
<keyword evidence="4" id="KW-1003">Cell membrane</keyword>
<keyword evidence="11" id="KW-1185">Reference proteome</keyword>
<evidence type="ECO:0000256" key="9">
    <source>
        <dbReference type="SAM" id="Phobius"/>
    </source>
</evidence>
<dbReference type="PANTHER" id="PTHR13929:SF0">
    <property type="entry name" value="UBIA PRENYLTRANSFERASE DOMAIN-CONTAINING PROTEIN 1"/>
    <property type="match status" value="1"/>
</dbReference>
<dbReference type="Gene3D" id="1.10.357.140">
    <property type="entry name" value="UbiA prenyltransferase"/>
    <property type="match status" value="1"/>
</dbReference>
<feature type="transmembrane region" description="Helical" evidence="9">
    <location>
        <begin position="53"/>
        <end position="74"/>
    </location>
</feature>
<keyword evidence="8 9" id="KW-0472">Membrane</keyword>
<dbReference type="EMBL" id="PVTM01000004">
    <property type="protein sequence ID" value="PRY72190.1"/>
    <property type="molecule type" value="Genomic_DNA"/>
</dbReference>
<evidence type="ECO:0000256" key="7">
    <source>
        <dbReference type="ARBA" id="ARBA00022989"/>
    </source>
</evidence>
<accession>A0A2T0VPF2</accession>
<sequence>MPGRDADMRASASSAAITLRTCWRCARPPFLVLAPLCAGLAVTSAWHDGQAPGGVSALLVLIAALLAHAAVNLFNEHHDFVSGLDATTVRTPFSGGSGSLPRHPAVAEAVRRAAFACLAGVVAIGAWCLWRSGPVMLLYGLLGMALVVAYTGWLTRRPWLCLAAPGVGFGTLMVVGANQALTGAFSATALAASLVPTLMVSALLLANQLPDIEPDRLAGRHHLAIVLGPKRAARLVAVLVLAAFAVIPLAWLGGWLPAWAMLMWLAAPAALRLAVGLWRLPAEVSPGDPAPLLPWLGLNVALLLVSLALLNLGLWLAA</sequence>
<feature type="transmembrane region" description="Helical" evidence="9">
    <location>
        <begin position="109"/>
        <end position="130"/>
    </location>
</feature>
<feature type="transmembrane region" description="Helical" evidence="9">
    <location>
        <begin position="292"/>
        <end position="317"/>
    </location>
</feature>
<dbReference type="UniPathway" id="UPA00079"/>
<evidence type="ECO:0000256" key="5">
    <source>
        <dbReference type="ARBA" id="ARBA00022679"/>
    </source>
</evidence>
<reference evidence="10 11" key="1">
    <citation type="submission" date="2018-03" db="EMBL/GenBank/DDBJ databases">
        <title>Comparative analysis of microorganisms from saline springs in Andes Mountain Range, Colombia.</title>
        <authorList>
            <person name="Rubin E."/>
        </authorList>
    </citation>
    <scope>NUCLEOTIDE SEQUENCE [LARGE SCALE GENOMIC DNA]</scope>
    <source>
        <strain evidence="10 11">USBA 854</strain>
    </source>
</reference>
<comment type="caution">
    <text evidence="10">The sequence shown here is derived from an EMBL/GenBank/DDBJ whole genome shotgun (WGS) entry which is preliminary data.</text>
</comment>
<proteinExistence type="predicted"/>
<keyword evidence="6 9" id="KW-0812">Transmembrane</keyword>
<feature type="transmembrane region" description="Helical" evidence="9">
    <location>
        <begin position="30"/>
        <end position="47"/>
    </location>
</feature>
<evidence type="ECO:0000256" key="4">
    <source>
        <dbReference type="ARBA" id="ARBA00022475"/>
    </source>
</evidence>
<evidence type="ECO:0000256" key="8">
    <source>
        <dbReference type="ARBA" id="ARBA00023136"/>
    </source>
</evidence>
<dbReference type="InterPro" id="IPR044878">
    <property type="entry name" value="UbiA_sf"/>
</dbReference>
<dbReference type="GO" id="GO:0009234">
    <property type="term" value="P:menaquinone biosynthetic process"/>
    <property type="evidence" value="ECO:0007669"/>
    <property type="project" value="UniProtKB-UniPathway"/>
</dbReference>
<evidence type="ECO:0000256" key="2">
    <source>
        <dbReference type="ARBA" id="ARBA00004863"/>
    </source>
</evidence>
<feature type="transmembrane region" description="Helical" evidence="9">
    <location>
        <begin position="160"/>
        <end position="178"/>
    </location>
</feature>
<feature type="transmembrane region" description="Helical" evidence="9">
    <location>
        <begin position="232"/>
        <end position="252"/>
    </location>
</feature>
<keyword evidence="5 10" id="KW-0808">Transferase</keyword>
<dbReference type="AlphaFoldDB" id="A0A2T0VPF2"/>
<protein>
    <submittedName>
        <fullName evidence="10">1,4-dihydroxy-2-naphthoate octaprenyltransferase</fullName>
    </submittedName>
</protein>
<keyword evidence="3" id="KW-0474">Menaquinone biosynthesis</keyword>
<dbReference type="InterPro" id="IPR026046">
    <property type="entry name" value="UBIAD1"/>
</dbReference>
<dbReference type="PIRSF" id="PIRSF005355">
    <property type="entry name" value="UBIAD1"/>
    <property type="match status" value="1"/>
</dbReference>
<organism evidence="10 11">
    <name type="scientific">Halomonas ventosae</name>
    <dbReference type="NCBI Taxonomy" id="229007"/>
    <lineage>
        <taxon>Bacteria</taxon>
        <taxon>Pseudomonadati</taxon>
        <taxon>Pseudomonadota</taxon>
        <taxon>Gammaproteobacteria</taxon>
        <taxon>Oceanospirillales</taxon>
        <taxon>Halomonadaceae</taxon>
        <taxon>Halomonas</taxon>
    </lineage>
</organism>
<name>A0A2T0VPF2_9GAMM</name>
<feature type="transmembrane region" description="Helical" evidence="9">
    <location>
        <begin position="136"/>
        <end position="153"/>
    </location>
</feature>
<dbReference type="InterPro" id="IPR000537">
    <property type="entry name" value="UbiA_prenyltransferase"/>
</dbReference>
<evidence type="ECO:0000313" key="11">
    <source>
        <dbReference type="Proteomes" id="UP000239896"/>
    </source>
</evidence>
<dbReference type="PANTHER" id="PTHR13929">
    <property type="entry name" value="1,4-DIHYDROXY-2-NAPHTHOATE OCTAPRENYLTRANSFERASE"/>
    <property type="match status" value="1"/>
</dbReference>
<comment type="subcellular location">
    <subcellularLocation>
        <location evidence="1">Membrane</location>
        <topology evidence="1">Multi-pass membrane protein</topology>
    </subcellularLocation>
</comment>
<dbReference type="Proteomes" id="UP000239896">
    <property type="component" value="Unassembled WGS sequence"/>
</dbReference>
<keyword evidence="7 9" id="KW-1133">Transmembrane helix</keyword>
<dbReference type="GO" id="GO:0016020">
    <property type="term" value="C:membrane"/>
    <property type="evidence" value="ECO:0007669"/>
    <property type="project" value="UniProtKB-SubCell"/>
</dbReference>
<evidence type="ECO:0000256" key="3">
    <source>
        <dbReference type="ARBA" id="ARBA00022428"/>
    </source>
</evidence>
<evidence type="ECO:0000256" key="1">
    <source>
        <dbReference type="ARBA" id="ARBA00004141"/>
    </source>
</evidence>
<dbReference type="GO" id="GO:0042371">
    <property type="term" value="P:vitamin K biosynthetic process"/>
    <property type="evidence" value="ECO:0007669"/>
    <property type="project" value="TreeGrafter"/>
</dbReference>
<comment type="pathway">
    <text evidence="2">Quinol/quinone metabolism; menaquinone biosynthesis.</text>
</comment>
<gene>
    <name evidence="10" type="ORF">BCL64_1047</name>
</gene>
<feature type="transmembrane region" description="Helical" evidence="9">
    <location>
        <begin position="184"/>
        <end position="206"/>
    </location>
</feature>
<dbReference type="Pfam" id="PF01040">
    <property type="entry name" value="UbiA"/>
    <property type="match status" value="1"/>
</dbReference>
<evidence type="ECO:0000313" key="10">
    <source>
        <dbReference type="EMBL" id="PRY72190.1"/>
    </source>
</evidence>